<dbReference type="PROSITE" id="PS00383">
    <property type="entry name" value="TYR_PHOSPHATASE_1"/>
    <property type="match status" value="1"/>
</dbReference>
<comment type="similarity">
    <text evidence="1">Belongs to the protein-tyrosine phosphatase family. Non-receptor class CDC14 subfamily.</text>
</comment>
<dbReference type="GO" id="GO:0051301">
    <property type="term" value="P:cell division"/>
    <property type="evidence" value="ECO:0007669"/>
    <property type="project" value="UniProtKB-KW"/>
</dbReference>
<evidence type="ECO:0000256" key="7">
    <source>
        <dbReference type="SAM" id="MobiDB-lite"/>
    </source>
</evidence>
<name>A0A7S4A861_9STRA</name>
<keyword evidence="4" id="KW-0378">Hydrolase</keyword>
<dbReference type="Pfam" id="PF00782">
    <property type="entry name" value="DSPc"/>
    <property type="match status" value="1"/>
</dbReference>
<evidence type="ECO:0000256" key="3">
    <source>
        <dbReference type="ARBA" id="ARBA00022618"/>
    </source>
</evidence>
<evidence type="ECO:0000256" key="5">
    <source>
        <dbReference type="ARBA" id="ARBA00022912"/>
    </source>
</evidence>
<evidence type="ECO:0000256" key="1">
    <source>
        <dbReference type="ARBA" id="ARBA00007315"/>
    </source>
</evidence>
<evidence type="ECO:0000256" key="6">
    <source>
        <dbReference type="ARBA" id="ARBA00023306"/>
    </source>
</evidence>
<evidence type="ECO:0000259" key="9">
    <source>
        <dbReference type="PROSITE" id="PS50056"/>
    </source>
</evidence>
<dbReference type="GO" id="GO:0004725">
    <property type="term" value="F:protein tyrosine phosphatase activity"/>
    <property type="evidence" value="ECO:0007669"/>
    <property type="project" value="UniProtKB-EC"/>
</dbReference>
<feature type="domain" description="Tyrosine specific protein phosphatases" evidence="9">
    <location>
        <begin position="255"/>
        <end position="317"/>
    </location>
</feature>
<evidence type="ECO:0000313" key="12">
    <source>
        <dbReference type="Proteomes" id="UP000789595"/>
    </source>
</evidence>
<dbReference type="SMART" id="SM00195">
    <property type="entry name" value="DSPc"/>
    <property type="match status" value="1"/>
</dbReference>
<dbReference type="FunFam" id="3.90.190.10:FF:000006">
    <property type="entry name" value="Dual specificity protein phosphatase CDC14B"/>
    <property type="match status" value="1"/>
</dbReference>
<dbReference type="PROSITE" id="PS50056">
    <property type="entry name" value="TYR_PHOSPHATASE_2"/>
    <property type="match status" value="1"/>
</dbReference>
<dbReference type="EMBL" id="CAKKNE010000003">
    <property type="protein sequence ID" value="CAH0371000.1"/>
    <property type="molecule type" value="Genomic_DNA"/>
</dbReference>
<dbReference type="Pfam" id="PF14671">
    <property type="entry name" value="DSPn"/>
    <property type="match status" value="1"/>
</dbReference>
<dbReference type="OrthoDB" id="266663at2759"/>
<proteinExistence type="inferred from homology"/>
<dbReference type="Gene3D" id="3.90.190.10">
    <property type="entry name" value="Protein tyrosine phosphatase superfamily"/>
    <property type="match status" value="2"/>
</dbReference>
<gene>
    <name evidence="10" type="ORF">PCAL00307_LOCUS22079</name>
    <name evidence="11" type="ORF">PECAL_3P09170</name>
</gene>
<dbReference type="PANTHER" id="PTHR23339">
    <property type="entry name" value="TYROSINE SPECIFIC PROTEIN PHOSPHATASE AND DUAL SPECIFICITY PROTEIN PHOSPHATASE"/>
    <property type="match status" value="1"/>
</dbReference>
<evidence type="ECO:0000259" key="8">
    <source>
        <dbReference type="PROSITE" id="PS50054"/>
    </source>
</evidence>
<dbReference type="InterPro" id="IPR029021">
    <property type="entry name" value="Prot-tyrosine_phosphatase-like"/>
</dbReference>
<feature type="region of interest" description="Disordered" evidence="7">
    <location>
        <begin position="366"/>
        <end position="391"/>
    </location>
</feature>
<organism evidence="10">
    <name type="scientific">Pelagomonas calceolata</name>
    <dbReference type="NCBI Taxonomy" id="35677"/>
    <lineage>
        <taxon>Eukaryota</taxon>
        <taxon>Sar</taxon>
        <taxon>Stramenopiles</taxon>
        <taxon>Ochrophyta</taxon>
        <taxon>Pelagophyceae</taxon>
        <taxon>Pelagomonadales</taxon>
        <taxon>Pelagomonadaceae</taxon>
        <taxon>Pelagomonas</taxon>
    </lineage>
</organism>
<keyword evidence="3" id="KW-0132">Cell division</keyword>
<dbReference type="SUPFAM" id="SSF52799">
    <property type="entry name" value="(Phosphotyrosine protein) phosphatases II"/>
    <property type="match status" value="2"/>
</dbReference>
<dbReference type="InterPro" id="IPR000340">
    <property type="entry name" value="Dual-sp_phosphatase_cat-dom"/>
</dbReference>
<feature type="compositionally biased region" description="Polar residues" evidence="7">
    <location>
        <begin position="370"/>
        <end position="379"/>
    </location>
</feature>
<evidence type="ECO:0000313" key="11">
    <source>
        <dbReference type="EMBL" id="CAH0371000.1"/>
    </source>
</evidence>
<reference evidence="10" key="1">
    <citation type="submission" date="2021-01" db="EMBL/GenBank/DDBJ databases">
        <authorList>
            <person name="Corre E."/>
            <person name="Pelletier E."/>
            <person name="Niang G."/>
            <person name="Scheremetjew M."/>
            <person name="Finn R."/>
            <person name="Kale V."/>
            <person name="Holt S."/>
            <person name="Cochrane G."/>
            <person name="Meng A."/>
            <person name="Brown T."/>
            <person name="Cohen L."/>
        </authorList>
    </citation>
    <scope>NUCLEOTIDE SEQUENCE</scope>
    <source>
        <strain evidence="10">CCMP1756</strain>
    </source>
</reference>
<protein>
    <recommendedName>
        <fullName evidence="2">protein-tyrosine-phosphatase</fullName>
        <ecNumber evidence="2">3.1.3.48</ecNumber>
    </recommendedName>
</protein>
<evidence type="ECO:0000256" key="2">
    <source>
        <dbReference type="ARBA" id="ARBA00013064"/>
    </source>
</evidence>
<keyword evidence="6" id="KW-0131">Cell cycle</keyword>
<reference evidence="11" key="2">
    <citation type="submission" date="2021-11" db="EMBL/GenBank/DDBJ databases">
        <authorList>
            <consortium name="Genoscope - CEA"/>
            <person name="William W."/>
        </authorList>
    </citation>
    <scope>NUCLEOTIDE SEQUENCE</scope>
</reference>
<dbReference type="CDD" id="cd17657">
    <property type="entry name" value="CDC14_N"/>
    <property type="match status" value="1"/>
</dbReference>
<dbReference type="EC" id="3.1.3.48" evidence="2"/>
<dbReference type="AlphaFoldDB" id="A0A7S4A861"/>
<evidence type="ECO:0000256" key="4">
    <source>
        <dbReference type="ARBA" id="ARBA00022801"/>
    </source>
</evidence>
<evidence type="ECO:0000313" key="10">
    <source>
        <dbReference type="EMBL" id="CAE0706628.1"/>
    </source>
</evidence>
<keyword evidence="5" id="KW-0904">Protein phosphatase</keyword>
<dbReference type="InterPro" id="IPR016130">
    <property type="entry name" value="Tyr_Pase_AS"/>
</dbReference>
<dbReference type="PROSITE" id="PS50054">
    <property type="entry name" value="TYR_PHOSPHATASE_DUAL"/>
    <property type="match status" value="1"/>
</dbReference>
<dbReference type="InterPro" id="IPR044506">
    <property type="entry name" value="CDC14_C"/>
</dbReference>
<accession>A0A7S4A861</accession>
<dbReference type="EMBL" id="HBIW01025607">
    <property type="protein sequence ID" value="CAE0706628.1"/>
    <property type="molecule type" value="Transcribed_RNA"/>
</dbReference>
<dbReference type="InterPro" id="IPR000387">
    <property type="entry name" value="Tyr_Pase_dom"/>
</dbReference>
<dbReference type="Proteomes" id="UP000789595">
    <property type="component" value="Unassembled WGS sequence"/>
</dbReference>
<dbReference type="InterPro" id="IPR020422">
    <property type="entry name" value="TYR_PHOSPHATASE_DUAL_dom"/>
</dbReference>
<keyword evidence="12" id="KW-1185">Reference proteome</keyword>
<dbReference type="InterPro" id="IPR029260">
    <property type="entry name" value="DSPn"/>
</dbReference>
<dbReference type="CDD" id="cd14499">
    <property type="entry name" value="CDC14_C"/>
    <property type="match status" value="1"/>
</dbReference>
<sequence length="391" mass="44334">MAPPAATIIEGRLYYCSVRHNQPPTGEGSHWFSIDDALVYWNFFLDFGPLNLGQLYRFCALLNQKLRAPELSERPIYYYSSSDPRARSNAAVLIGCWQILYLQRTPEEAWAPLSTYGRYAPFHDASPCACTYDVTVLDCLKGLHKARACNFFDFDAFDLNEYEHFEAVEHGDLNWLVYGRFFAFAGPHDAHRNPHTGYETLAPEDYVPYFKSRNVSLIVRLNKPYYDRQKFLKNGIDHVDMYYLDGSNPPIKILRKFLEVCEQTTGAIGVHCKAGLGRTGTCIGCYCMKHHKFTAAEIIAWFRICRPGSVIGPQQHFMQEMERVLWQEGEAFKLKRSPSMSKKVVSKEDESVASLGSSMKGLALAGARSLSPSGTTPTQGDFLRQARQRTG</sequence>
<feature type="domain" description="Tyrosine-protein phosphatase" evidence="8">
    <location>
        <begin position="171"/>
        <end position="330"/>
    </location>
</feature>
<dbReference type="InterPro" id="IPR050561">
    <property type="entry name" value="PTP"/>
</dbReference>